<keyword evidence="3" id="KW-1185">Reference proteome</keyword>
<evidence type="ECO:0000256" key="1">
    <source>
        <dbReference type="SAM" id="MobiDB-lite"/>
    </source>
</evidence>
<dbReference type="Proteomes" id="UP001642360">
    <property type="component" value="Unassembled WGS sequence"/>
</dbReference>
<sequence>MANEGSNHGVVVVIQGEMEDEVDASVEMLGTSVVTACASMVLSDDEGENEGAHCIGQAGAGRRYESRKGRATQVASEQDKKLGALGADSNKNLSATLGAGLDSYLGTTLIGLGEHNVRVIGQRCGQRKVLASGVLGSPLGKGKERKEEPLGVASTHRTAARVAQELGEHGDSLGEPEAALGAPTSQGLPRNGTGHTLRSHKKKTTKQSS</sequence>
<feature type="compositionally biased region" description="Polar residues" evidence="1">
    <location>
        <begin position="183"/>
        <end position="196"/>
    </location>
</feature>
<accession>A0ABC8R1N2</accession>
<gene>
    <name evidence="2" type="ORF">ILEXP_LOCUS5955</name>
</gene>
<comment type="caution">
    <text evidence="2">The sequence shown here is derived from an EMBL/GenBank/DDBJ whole genome shotgun (WGS) entry which is preliminary data.</text>
</comment>
<dbReference type="AlphaFoldDB" id="A0ABC8R1N2"/>
<evidence type="ECO:0000313" key="3">
    <source>
        <dbReference type="Proteomes" id="UP001642360"/>
    </source>
</evidence>
<protein>
    <submittedName>
        <fullName evidence="2">Uncharacterized protein</fullName>
    </submittedName>
</protein>
<organism evidence="2 3">
    <name type="scientific">Ilex paraguariensis</name>
    <name type="common">yerba mate</name>
    <dbReference type="NCBI Taxonomy" id="185542"/>
    <lineage>
        <taxon>Eukaryota</taxon>
        <taxon>Viridiplantae</taxon>
        <taxon>Streptophyta</taxon>
        <taxon>Embryophyta</taxon>
        <taxon>Tracheophyta</taxon>
        <taxon>Spermatophyta</taxon>
        <taxon>Magnoliopsida</taxon>
        <taxon>eudicotyledons</taxon>
        <taxon>Gunneridae</taxon>
        <taxon>Pentapetalae</taxon>
        <taxon>asterids</taxon>
        <taxon>campanulids</taxon>
        <taxon>Aquifoliales</taxon>
        <taxon>Aquifoliaceae</taxon>
        <taxon>Ilex</taxon>
    </lineage>
</organism>
<dbReference type="EMBL" id="CAUOFW020000903">
    <property type="protein sequence ID" value="CAK9138607.1"/>
    <property type="molecule type" value="Genomic_DNA"/>
</dbReference>
<feature type="compositionally biased region" description="Basic residues" evidence="1">
    <location>
        <begin position="197"/>
        <end position="209"/>
    </location>
</feature>
<evidence type="ECO:0000313" key="2">
    <source>
        <dbReference type="EMBL" id="CAK9138607.1"/>
    </source>
</evidence>
<feature type="region of interest" description="Disordered" evidence="1">
    <location>
        <begin position="136"/>
        <end position="209"/>
    </location>
</feature>
<proteinExistence type="predicted"/>
<reference evidence="2 3" key="1">
    <citation type="submission" date="2024-02" db="EMBL/GenBank/DDBJ databases">
        <authorList>
            <person name="Vignale AGUSTIN F."/>
            <person name="Sosa J E."/>
            <person name="Modenutti C."/>
        </authorList>
    </citation>
    <scope>NUCLEOTIDE SEQUENCE [LARGE SCALE GENOMIC DNA]</scope>
</reference>
<name>A0ABC8R1N2_9AQUA</name>